<dbReference type="InterPro" id="IPR029044">
    <property type="entry name" value="Nucleotide-diphossugar_trans"/>
</dbReference>
<dbReference type="PANTHER" id="PTHR43777">
    <property type="entry name" value="MOLYBDENUM COFACTOR CYTIDYLYLTRANSFERASE"/>
    <property type="match status" value="1"/>
</dbReference>
<dbReference type="AlphaFoldDB" id="A0A1H5SC78"/>
<feature type="domain" description="MobA-like NTP transferase" evidence="2">
    <location>
        <begin position="7"/>
        <end position="169"/>
    </location>
</feature>
<name>A0A1H5SC78_9RHOB</name>
<dbReference type="CDD" id="cd04182">
    <property type="entry name" value="GT_2_like_f"/>
    <property type="match status" value="1"/>
</dbReference>
<dbReference type="EMBL" id="FNVD01000001">
    <property type="protein sequence ID" value="SEF48135.1"/>
    <property type="molecule type" value="Genomic_DNA"/>
</dbReference>
<protein>
    <submittedName>
        <fullName evidence="3">CTP:molybdopterin cytidylyltransferase MocA</fullName>
    </submittedName>
</protein>
<evidence type="ECO:0000313" key="3">
    <source>
        <dbReference type="EMBL" id="SEF48135.1"/>
    </source>
</evidence>
<keyword evidence="3" id="KW-0548">Nucleotidyltransferase</keyword>
<dbReference type="Proteomes" id="UP000236742">
    <property type="component" value="Unassembled WGS sequence"/>
</dbReference>
<dbReference type="PANTHER" id="PTHR43777:SF1">
    <property type="entry name" value="MOLYBDENUM COFACTOR CYTIDYLYLTRANSFERASE"/>
    <property type="match status" value="1"/>
</dbReference>
<dbReference type="RefSeq" id="WP_104006456.1">
    <property type="nucleotide sequence ID" value="NZ_FNVD01000001.1"/>
</dbReference>
<dbReference type="SUPFAM" id="SSF53448">
    <property type="entry name" value="Nucleotide-diphospho-sugar transferases"/>
    <property type="match status" value="1"/>
</dbReference>
<organism evidence="3 4">
    <name type="scientific">Jhaorihella thermophila</name>
    <dbReference type="NCBI Taxonomy" id="488547"/>
    <lineage>
        <taxon>Bacteria</taxon>
        <taxon>Pseudomonadati</taxon>
        <taxon>Pseudomonadota</taxon>
        <taxon>Alphaproteobacteria</taxon>
        <taxon>Rhodobacterales</taxon>
        <taxon>Paracoccaceae</taxon>
        <taxon>Jhaorihella</taxon>
    </lineage>
</organism>
<dbReference type="InterPro" id="IPR025877">
    <property type="entry name" value="MobA-like_NTP_Trfase"/>
</dbReference>
<dbReference type="OrthoDB" id="9779263at2"/>
<sequence>MSKIPILILAAGASSRMRGADKLMQTIDGEALIHRTARIARDTGQPVLVALPPAPHPRHEAIADLDIRRIDVPNAAEGMNASLRAGLARLPEDAEAVMILLADLPEITTADLRKVADAFRPDSDTLIWRGATDNGKPGHPVLFSRSLFGDIARLTGDSGAQSVVSAHKDRVALIPLPGLHALRDLDTPEDWAAWRAGNSPES</sequence>
<keyword evidence="1" id="KW-0460">Magnesium</keyword>
<accession>A0A1H5SC78</accession>
<reference evidence="3 4" key="1">
    <citation type="submission" date="2016-10" db="EMBL/GenBank/DDBJ databases">
        <authorList>
            <person name="de Groot N.N."/>
        </authorList>
    </citation>
    <scope>NUCLEOTIDE SEQUENCE [LARGE SCALE GENOMIC DNA]</scope>
    <source>
        <strain evidence="3 4">DSM 23413</strain>
    </source>
</reference>
<evidence type="ECO:0000313" key="4">
    <source>
        <dbReference type="Proteomes" id="UP000236742"/>
    </source>
</evidence>
<dbReference type="Pfam" id="PF12804">
    <property type="entry name" value="NTP_transf_3"/>
    <property type="match status" value="1"/>
</dbReference>
<gene>
    <name evidence="3" type="ORF">SAMN05421751_101447</name>
</gene>
<dbReference type="Gene3D" id="3.90.550.10">
    <property type="entry name" value="Spore Coat Polysaccharide Biosynthesis Protein SpsA, Chain A"/>
    <property type="match status" value="1"/>
</dbReference>
<proteinExistence type="predicted"/>
<evidence type="ECO:0000256" key="1">
    <source>
        <dbReference type="ARBA" id="ARBA00022842"/>
    </source>
</evidence>
<keyword evidence="4" id="KW-1185">Reference proteome</keyword>
<evidence type="ECO:0000259" key="2">
    <source>
        <dbReference type="Pfam" id="PF12804"/>
    </source>
</evidence>
<keyword evidence="3" id="KW-0808">Transferase</keyword>
<dbReference type="GO" id="GO:0016779">
    <property type="term" value="F:nucleotidyltransferase activity"/>
    <property type="evidence" value="ECO:0007669"/>
    <property type="project" value="UniProtKB-KW"/>
</dbReference>